<dbReference type="Proteomes" id="UP000800096">
    <property type="component" value="Unassembled WGS sequence"/>
</dbReference>
<protein>
    <submittedName>
        <fullName evidence="1">Uncharacterized protein</fullName>
    </submittedName>
</protein>
<reference evidence="1" key="1">
    <citation type="journal article" date="2020" name="Stud. Mycol.">
        <title>101 Dothideomycetes genomes: a test case for predicting lifestyles and emergence of pathogens.</title>
        <authorList>
            <person name="Haridas S."/>
            <person name="Albert R."/>
            <person name="Binder M."/>
            <person name="Bloem J."/>
            <person name="Labutti K."/>
            <person name="Salamov A."/>
            <person name="Andreopoulos B."/>
            <person name="Baker S."/>
            <person name="Barry K."/>
            <person name="Bills G."/>
            <person name="Bluhm B."/>
            <person name="Cannon C."/>
            <person name="Castanera R."/>
            <person name="Culley D."/>
            <person name="Daum C."/>
            <person name="Ezra D."/>
            <person name="Gonzalez J."/>
            <person name="Henrissat B."/>
            <person name="Kuo A."/>
            <person name="Liang C."/>
            <person name="Lipzen A."/>
            <person name="Lutzoni F."/>
            <person name="Magnuson J."/>
            <person name="Mondo S."/>
            <person name="Nolan M."/>
            <person name="Ohm R."/>
            <person name="Pangilinan J."/>
            <person name="Park H.-J."/>
            <person name="Ramirez L."/>
            <person name="Alfaro M."/>
            <person name="Sun H."/>
            <person name="Tritt A."/>
            <person name="Yoshinaga Y."/>
            <person name="Zwiers L.-H."/>
            <person name="Turgeon B."/>
            <person name="Goodwin S."/>
            <person name="Spatafora J."/>
            <person name="Crous P."/>
            <person name="Grigoriev I."/>
        </authorList>
    </citation>
    <scope>NUCLEOTIDE SEQUENCE</scope>
    <source>
        <strain evidence="1">HMLAC05119</strain>
    </source>
</reference>
<proteinExistence type="predicted"/>
<accession>A0A6A5R620</accession>
<sequence>FLGDQPRIIYRLLPAATLSLRAQRVGTIHKCTPFSVSLLILWAIVLHLAYGMCTRVSGTIVITTTVLPDSSSIHYSTSSSPSYAPPSSFLSFSMSFSSSALSSSPKFFNASFASAFPSYSTSSTHLITPSNFHPTTTPAHIALLTTPPQTVIHAPHARLYPSGAIPTQRT</sequence>
<dbReference type="EMBL" id="ML979132">
    <property type="protein sequence ID" value="KAF1921367.1"/>
    <property type="molecule type" value="Genomic_DNA"/>
</dbReference>
<evidence type="ECO:0000313" key="2">
    <source>
        <dbReference type="Proteomes" id="UP000800096"/>
    </source>
</evidence>
<keyword evidence="2" id="KW-1185">Reference proteome</keyword>
<gene>
    <name evidence="1" type="ORF">BDU57DRAFT_47202</name>
</gene>
<organism evidence="1 2">
    <name type="scientific">Ampelomyces quisqualis</name>
    <name type="common">Powdery mildew agent</name>
    <dbReference type="NCBI Taxonomy" id="50730"/>
    <lineage>
        <taxon>Eukaryota</taxon>
        <taxon>Fungi</taxon>
        <taxon>Dikarya</taxon>
        <taxon>Ascomycota</taxon>
        <taxon>Pezizomycotina</taxon>
        <taxon>Dothideomycetes</taxon>
        <taxon>Pleosporomycetidae</taxon>
        <taxon>Pleosporales</taxon>
        <taxon>Pleosporineae</taxon>
        <taxon>Phaeosphaeriaceae</taxon>
        <taxon>Ampelomyces</taxon>
    </lineage>
</organism>
<feature type="non-terminal residue" evidence="1">
    <location>
        <position position="1"/>
    </location>
</feature>
<evidence type="ECO:0000313" key="1">
    <source>
        <dbReference type="EMBL" id="KAF1921367.1"/>
    </source>
</evidence>
<name>A0A6A5R620_AMPQU</name>
<dbReference type="AlphaFoldDB" id="A0A6A5R620"/>